<feature type="compositionally biased region" description="Low complexity" evidence="1">
    <location>
        <begin position="137"/>
        <end position="164"/>
    </location>
</feature>
<dbReference type="Proteomes" id="UP000030651">
    <property type="component" value="Unassembled WGS sequence"/>
</dbReference>
<feature type="compositionally biased region" description="Low complexity" evidence="1">
    <location>
        <begin position="98"/>
        <end position="117"/>
    </location>
</feature>
<reference evidence="3" key="1">
    <citation type="journal article" date="2015" name="BMC Genomics">
        <title>Genomic and transcriptomic analysis of the endophytic fungus Pestalotiopsis fici reveals its lifestyle and high potential for synthesis of natural products.</title>
        <authorList>
            <person name="Wang X."/>
            <person name="Zhang X."/>
            <person name="Liu L."/>
            <person name="Xiang M."/>
            <person name="Wang W."/>
            <person name="Sun X."/>
            <person name="Che Y."/>
            <person name="Guo L."/>
            <person name="Liu G."/>
            <person name="Guo L."/>
            <person name="Wang C."/>
            <person name="Yin W.B."/>
            <person name="Stadler M."/>
            <person name="Zhang X."/>
            <person name="Liu X."/>
        </authorList>
    </citation>
    <scope>NUCLEOTIDE SEQUENCE [LARGE SCALE GENOMIC DNA]</scope>
    <source>
        <strain evidence="3">W106-1 / CGMCC3.15140</strain>
    </source>
</reference>
<dbReference type="eggNOG" id="ENOG502S23J">
    <property type="taxonomic scope" value="Eukaryota"/>
</dbReference>
<accession>W3X602</accession>
<dbReference type="KEGG" id="pfy:PFICI_08130"/>
<feature type="compositionally biased region" description="Polar residues" evidence="1">
    <location>
        <begin position="233"/>
        <end position="248"/>
    </location>
</feature>
<evidence type="ECO:0000313" key="2">
    <source>
        <dbReference type="EMBL" id="ETS80601.1"/>
    </source>
</evidence>
<sequence>MSSSTGLSRTRSLRQPQATSRNQLSQRDGANNTSESGSASPSRLPQIKPLTRSGTISGTTSSSTTSSTAATTARSRAASSAKSTTTTASGRPLSGIFSSRPSTTSTTTTATRQRAPTGPENAAARPLGRAPSIRQVSSQQPPAATTTTTTTTSRRVPSGSSSVGAKRPTSSGGLPSSAAPKTRAPTHTRAKSTATALTAATTLRPPVSSSATATAASPSSASTTSAVSHAGRPSTTRLHARNVSQSGAAATAPPQSPVHGSRRPTFDTNQQYYSPLKSHAPKPLTSTFLAPPSPSKLPSNVAISAETSRLQTELLQLSLLHREAGAVTRQWHESARRKLGRRFKAAAAEHESICAQERDGVEARNVAALLRWGSQDGGRLGLEEKLQALDQILDEVWALTESEGRYGRVVEGFEAWAGRMADIMAKRRSGRADDLVRGDEVLFVSDLDTRWKDECAGHVRKLEAWCLMLNEIGPAPDEPSEQGPRSSLSRILEGCTSLVVDMLAELEVMLGIERDARRSEDDWIERMSEQLKIGDHETMDREPPLWKMVI</sequence>
<evidence type="ECO:0000256" key="1">
    <source>
        <dbReference type="SAM" id="MobiDB-lite"/>
    </source>
</evidence>
<proteinExistence type="predicted"/>
<feature type="compositionally biased region" description="Low complexity" evidence="1">
    <location>
        <begin position="51"/>
        <end position="90"/>
    </location>
</feature>
<dbReference type="AlphaFoldDB" id="W3X602"/>
<feature type="region of interest" description="Disordered" evidence="1">
    <location>
        <begin position="1"/>
        <end position="299"/>
    </location>
</feature>
<dbReference type="HOGENOM" id="CLU_030105_1_0_1"/>
<dbReference type="OMA" id="WKDECAG"/>
<feature type="compositionally biased region" description="Low complexity" evidence="1">
    <location>
        <begin position="1"/>
        <end position="14"/>
    </location>
</feature>
<keyword evidence="3" id="KW-1185">Reference proteome</keyword>
<organism evidence="2 3">
    <name type="scientific">Pestalotiopsis fici (strain W106-1 / CGMCC3.15140)</name>
    <dbReference type="NCBI Taxonomy" id="1229662"/>
    <lineage>
        <taxon>Eukaryota</taxon>
        <taxon>Fungi</taxon>
        <taxon>Dikarya</taxon>
        <taxon>Ascomycota</taxon>
        <taxon>Pezizomycotina</taxon>
        <taxon>Sordariomycetes</taxon>
        <taxon>Xylariomycetidae</taxon>
        <taxon>Amphisphaeriales</taxon>
        <taxon>Sporocadaceae</taxon>
        <taxon>Pestalotiopsis</taxon>
    </lineage>
</organism>
<feature type="compositionally biased region" description="Polar residues" evidence="1">
    <location>
        <begin position="15"/>
        <end position="43"/>
    </location>
</feature>
<protein>
    <submittedName>
        <fullName evidence="2">Uncharacterized protein</fullName>
    </submittedName>
</protein>
<gene>
    <name evidence="2" type="ORF">PFICI_08130</name>
</gene>
<dbReference type="InParanoid" id="W3X602"/>
<name>W3X602_PESFW</name>
<dbReference type="GeneID" id="19273143"/>
<dbReference type="OrthoDB" id="5429993at2759"/>
<dbReference type="RefSeq" id="XP_007834902.1">
    <property type="nucleotide sequence ID" value="XM_007836711.1"/>
</dbReference>
<evidence type="ECO:0000313" key="3">
    <source>
        <dbReference type="Proteomes" id="UP000030651"/>
    </source>
</evidence>
<feature type="compositionally biased region" description="Low complexity" evidence="1">
    <location>
        <begin position="193"/>
        <end position="228"/>
    </location>
</feature>
<dbReference type="EMBL" id="KI912113">
    <property type="protein sequence ID" value="ETS80601.1"/>
    <property type="molecule type" value="Genomic_DNA"/>
</dbReference>